<dbReference type="Gene3D" id="2.60.120.310">
    <property type="entry name" value="Copper type II, ascorbate-dependent monooxygenase, N-terminal domain"/>
    <property type="match status" value="1"/>
</dbReference>
<feature type="domain" description="DOMON" evidence="12">
    <location>
        <begin position="48"/>
        <end position="166"/>
    </location>
</feature>
<evidence type="ECO:0000256" key="2">
    <source>
        <dbReference type="ARBA" id="ARBA00022448"/>
    </source>
</evidence>
<evidence type="ECO:0000313" key="14">
    <source>
        <dbReference type="EMBL" id="KAK3669138.1"/>
    </source>
</evidence>
<evidence type="ECO:0000259" key="12">
    <source>
        <dbReference type="PROSITE" id="PS50836"/>
    </source>
</evidence>
<name>A0AAE0TPG5_9PEZI</name>
<evidence type="ECO:0000256" key="3">
    <source>
        <dbReference type="ARBA" id="ARBA00022692"/>
    </source>
</evidence>
<keyword evidence="15" id="KW-1185">Reference proteome</keyword>
<evidence type="ECO:0000256" key="9">
    <source>
        <dbReference type="SAM" id="MobiDB-lite"/>
    </source>
</evidence>
<feature type="transmembrane region" description="Helical" evidence="10">
    <location>
        <begin position="749"/>
        <end position="769"/>
    </location>
</feature>
<evidence type="ECO:0000259" key="13">
    <source>
        <dbReference type="PROSITE" id="PS50939"/>
    </source>
</evidence>
<comment type="caution">
    <text evidence="14">The sequence shown here is derived from an EMBL/GenBank/DDBJ whole genome shotgun (WGS) entry which is preliminary data.</text>
</comment>
<keyword evidence="6 10" id="KW-0472">Membrane</keyword>
<dbReference type="InterPro" id="IPR006593">
    <property type="entry name" value="Cyt_b561/ferric_Rdtase_TM"/>
</dbReference>
<feature type="domain" description="Cytochrome b561" evidence="13">
    <location>
        <begin position="709"/>
        <end position="903"/>
    </location>
</feature>
<sequence length="934" mass="100073">MALALFALALLGSGAQAAASYNSTLAWVPFSQTQFDGNAALDTDGANGDVQLFWTLGDEYSTYGIASKSSGYLAVGFSQTGAMTGADMAVGYTDQNGTFMFENRHATGFIVPEISQDQTKNMRFKQGYQANGVTAFIFDKKNQADCLLDQGNVAIDSFQWMIYAHSDQNTFAQHAAGDMGKQYVKLGTSNAISLDIARTTNNSQNFTVVSPEVVIPTDETTYCYSMHKMPTTANRSYLIGERPPKASPLLHHLVLYACYGPADQFESMLGQPADCNWQNFSNPCNGFVTEWAPGMSARTFEDGFGKPFGADLYQYAMLETHYNNPGGTANQTDAASYEFIYTDSPVATEIGTLTLGDMQVNGWFMDPGKPLVAHSTICTPECTSKWPAEGITAVAVFHHMHYRGVNARVQIIRNGTEIAPLSELYDFQYGYQFSKALSNIQLLPGDQLITTCEYDTMNDTTPVAGGQSSRDEMCFAWVDYYPLNNVLGCTQINPHLADPSQQNGTVAMCLDSSNPNPDLYPSKSLTADFQHLPVSGNNCSGNALSKPNGAAILSTCPDTDVCYSVSVPRKEPTSASGDIYFQLSAPTTYSWVALAQGTAMSNANMFVMYASADGKNVTLSPRNAPGHQMPTHNAAADVVLLEGSGIANGKMTANVLCKNCSSWSTGKMDFQDIVSQWVYAHLQGLPINSDDLNTAISHHDKSGGFQWDLSQATGGPDANPFLAGVANTTSSSSTAGGQMQTPMMQAHGALASIAFVAIFPIGAVLVRLASFPGLAWVHGGLQIFSYVVFIAAAGLGIYLARQDSYLNQPHAIIGMLLFGVLSFMPILGTIHHNIFKQVKKRTAWSYAHIFTGRTAILLGMVNGGLGLKLVNAGRPYIIAYGVSAGMMGVVFIGVIVFGEVTQKKDTSGVPTSPITGPGESKGQEGSGSESDARS</sequence>
<feature type="transmembrane region" description="Helical" evidence="10">
    <location>
        <begin position="843"/>
        <end position="865"/>
    </location>
</feature>
<keyword evidence="5 10" id="KW-1133">Transmembrane helix</keyword>
<dbReference type="InterPro" id="IPR036939">
    <property type="entry name" value="Cu2_ascorb_mOase_N_sf"/>
</dbReference>
<gene>
    <name evidence="14" type="ORF">LTR78_010983</name>
</gene>
<dbReference type="InterPro" id="IPR024548">
    <property type="entry name" value="Cu2_monoox_C"/>
</dbReference>
<protein>
    <recommendedName>
        <fullName evidence="16">DOMON domain-containing protein</fullName>
    </recommendedName>
</protein>
<feature type="transmembrane region" description="Helical" evidence="10">
    <location>
        <begin position="812"/>
        <end position="831"/>
    </location>
</feature>
<dbReference type="PANTHER" id="PTHR47797:SF1">
    <property type="entry name" value="CYTOCHROME B561 DOMAIN-CONTAINING PROTEIN-RELATED"/>
    <property type="match status" value="1"/>
</dbReference>
<dbReference type="PROSITE" id="PS50939">
    <property type="entry name" value="CYTOCHROME_B561"/>
    <property type="match status" value="1"/>
</dbReference>
<feature type="signal peptide" evidence="11">
    <location>
        <begin position="1"/>
        <end position="17"/>
    </location>
</feature>
<evidence type="ECO:0000256" key="10">
    <source>
        <dbReference type="SAM" id="Phobius"/>
    </source>
</evidence>
<organism evidence="14 15">
    <name type="scientific">Recurvomyces mirabilis</name>
    <dbReference type="NCBI Taxonomy" id="574656"/>
    <lineage>
        <taxon>Eukaryota</taxon>
        <taxon>Fungi</taxon>
        <taxon>Dikarya</taxon>
        <taxon>Ascomycota</taxon>
        <taxon>Pezizomycotina</taxon>
        <taxon>Dothideomycetes</taxon>
        <taxon>Dothideomycetidae</taxon>
        <taxon>Mycosphaerellales</taxon>
        <taxon>Teratosphaeriaceae</taxon>
        <taxon>Recurvomyces</taxon>
    </lineage>
</organism>
<accession>A0AAE0TPG5</accession>
<evidence type="ECO:0000256" key="5">
    <source>
        <dbReference type="ARBA" id="ARBA00022989"/>
    </source>
</evidence>
<evidence type="ECO:0000256" key="1">
    <source>
        <dbReference type="ARBA" id="ARBA00004370"/>
    </source>
</evidence>
<evidence type="ECO:0000256" key="4">
    <source>
        <dbReference type="ARBA" id="ARBA00022982"/>
    </source>
</evidence>
<evidence type="ECO:0000256" key="6">
    <source>
        <dbReference type="ARBA" id="ARBA00023136"/>
    </source>
</evidence>
<feature type="transmembrane region" description="Helical" evidence="10">
    <location>
        <begin position="781"/>
        <end position="800"/>
    </location>
</feature>
<dbReference type="PANTHER" id="PTHR47797">
    <property type="entry name" value="DEHYDROGENASE, PUTATIVE (AFU_ORTHOLOGUE AFUA_8G05805)-RELATED"/>
    <property type="match status" value="1"/>
</dbReference>
<dbReference type="Gene3D" id="2.60.120.230">
    <property type="match status" value="1"/>
</dbReference>
<evidence type="ECO:0000256" key="11">
    <source>
        <dbReference type="SAM" id="SignalP"/>
    </source>
</evidence>
<dbReference type="CDD" id="cd09631">
    <property type="entry name" value="DOMON_DOH"/>
    <property type="match status" value="1"/>
</dbReference>
<dbReference type="GO" id="GO:0005507">
    <property type="term" value="F:copper ion binding"/>
    <property type="evidence" value="ECO:0007669"/>
    <property type="project" value="InterPro"/>
</dbReference>
<evidence type="ECO:0000313" key="15">
    <source>
        <dbReference type="Proteomes" id="UP001274830"/>
    </source>
</evidence>
<dbReference type="InterPro" id="IPR008977">
    <property type="entry name" value="PHM/PNGase_F_dom_sf"/>
</dbReference>
<dbReference type="SMART" id="SM00664">
    <property type="entry name" value="DoH"/>
    <property type="match status" value="2"/>
</dbReference>
<reference evidence="14" key="1">
    <citation type="submission" date="2023-07" db="EMBL/GenBank/DDBJ databases">
        <title>Black Yeasts Isolated from many extreme environments.</title>
        <authorList>
            <person name="Coleine C."/>
            <person name="Stajich J.E."/>
            <person name="Selbmann L."/>
        </authorList>
    </citation>
    <scope>NUCLEOTIDE SEQUENCE</scope>
    <source>
        <strain evidence="14">CCFEE 5485</strain>
    </source>
</reference>
<keyword evidence="4" id="KW-0249">Electron transport</keyword>
<dbReference type="GO" id="GO:0016020">
    <property type="term" value="C:membrane"/>
    <property type="evidence" value="ECO:0007669"/>
    <property type="project" value="UniProtKB-SubCell"/>
</dbReference>
<evidence type="ECO:0000256" key="8">
    <source>
        <dbReference type="ARBA" id="ARBA00023180"/>
    </source>
</evidence>
<feature type="transmembrane region" description="Helical" evidence="10">
    <location>
        <begin position="877"/>
        <end position="897"/>
    </location>
</feature>
<dbReference type="Proteomes" id="UP001274830">
    <property type="component" value="Unassembled WGS sequence"/>
</dbReference>
<dbReference type="PROSITE" id="PS50836">
    <property type="entry name" value="DOMON"/>
    <property type="match status" value="1"/>
</dbReference>
<comment type="subcellular location">
    <subcellularLocation>
        <location evidence="1">Membrane</location>
    </subcellularLocation>
</comment>
<dbReference type="InterPro" id="IPR000323">
    <property type="entry name" value="Cu2_ascorb_mOase_N"/>
</dbReference>
<keyword evidence="3 10" id="KW-0812">Transmembrane</keyword>
<keyword evidence="11" id="KW-0732">Signal</keyword>
<feature type="region of interest" description="Disordered" evidence="9">
    <location>
        <begin position="903"/>
        <end position="934"/>
    </location>
</feature>
<keyword evidence="8" id="KW-0325">Glycoprotein</keyword>
<keyword evidence="2" id="KW-0813">Transport</keyword>
<keyword evidence="7" id="KW-1015">Disulfide bond</keyword>
<dbReference type="SMART" id="SM00665">
    <property type="entry name" value="B561"/>
    <property type="match status" value="1"/>
</dbReference>
<dbReference type="AlphaFoldDB" id="A0AAE0TPG5"/>
<dbReference type="SUPFAM" id="SSF49344">
    <property type="entry name" value="CBD9-like"/>
    <property type="match status" value="2"/>
</dbReference>
<dbReference type="EMBL" id="JAUTXT010000118">
    <property type="protein sequence ID" value="KAK3669138.1"/>
    <property type="molecule type" value="Genomic_DNA"/>
</dbReference>
<dbReference type="InterPro" id="IPR015920">
    <property type="entry name" value="Cellobiose_DH-like_cyt"/>
</dbReference>
<dbReference type="InterPro" id="IPR005018">
    <property type="entry name" value="DOMON_domain"/>
</dbReference>
<dbReference type="Pfam" id="PF03351">
    <property type="entry name" value="DOMON"/>
    <property type="match status" value="1"/>
</dbReference>
<dbReference type="Pfam" id="PF01082">
    <property type="entry name" value="Cu2_monooxygen"/>
    <property type="match status" value="1"/>
</dbReference>
<feature type="chain" id="PRO_5042170755" description="DOMON domain-containing protein" evidence="11">
    <location>
        <begin position="18"/>
        <end position="934"/>
    </location>
</feature>
<dbReference type="SUPFAM" id="SSF49742">
    <property type="entry name" value="PHM/PNGase F"/>
    <property type="match status" value="2"/>
</dbReference>
<dbReference type="InterPro" id="IPR045266">
    <property type="entry name" value="DOH_DOMON"/>
</dbReference>
<dbReference type="CDD" id="cd09630">
    <property type="entry name" value="CDH_like_cytochrome"/>
    <property type="match status" value="1"/>
</dbReference>
<proteinExistence type="predicted"/>
<dbReference type="GO" id="GO:0016715">
    <property type="term" value="F:oxidoreductase activity, acting on paired donors, with incorporation or reduction of molecular oxygen, reduced ascorbate as one donor, and incorporation of one atom of oxygen"/>
    <property type="evidence" value="ECO:0007669"/>
    <property type="project" value="InterPro"/>
</dbReference>
<evidence type="ECO:0008006" key="16">
    <source>
        <dbReference type="Google" id="ProtNLM"/>
    </source>
</evidence>
<dbReference type="InterPro" id="IPR014784">
    <property type="entry name" value="Cu2_ascorb_mOase-like_C"/>
</dbReference>
<dbReference type="CDD" id="cd08760">
    <property type="entry name" value="Cyt_b561_FRRS1_like"/>
    <property type="match status" value="1"/>
</dbReference>
<dbReference type="Pfam" id="PF03712">
    <property type="entry name" value="Cu2_monoox_C"/>
    <property type="match status" value="1"/>
</dbReference>
<dbReference type="Pfam" id="PF16010">
    <property type="entry name" value="CDH-cyt"/>
    <property type="match status" value="1"/>
</dbReference>
<evidence type="ECO:0000256" key="7">
    <source>
        <dbReference type="ARBA" id="ARBA00023157"/>
    </source>
</evidence>
<dbReference type="Gene3D" id="2.60.40.1210">
    <property type="entry name" value="Cellobiose dehydrogenase, cytochrome domain"/>
    <property type="match status" value="1"/>
</dbReference>